<evidence type="ECO:0000313" key="2">
    <source>
        <dbReference type="EMBL" id="KAJ6989445.1"/>
    </source>
</evidence>
<evidence type="ECO:0000313" key="3">
    <source>
        <dbReference type="Proteomes" id="UP001164929"/>
    </source>
</evidence>
<accession>A0AAD6QFJ1</accession>
<organism evidence="1 3">
    <name type="scientific">Populus alba x Populus x berolinensis</name>
    <dbReference type="NCBI Taxonomy" id="444605"/>
    <lineage>
        <taxon>Eukaryota</taxon>
        <taxon>Viridiplantae</taxon>
        <taxon>Streptophyta</taxon>
        <taxon>Embryophyta</taxon>
        <taxon>Tracheophyta</taxon>
        <taxon>Spermatophyta</taxon>
        <taxon>Magnoliopsida</taxon>
        <taxon>eudicotyledons</taxon>
        <taxon>Gunneridae</taxon>
        <taxon>Pentapetalae</taxon>
        <taxon>rosids</taxon>
        <taxon>fabids</taxon>
        <taxon>Malpighiales</taxon>
        <taxon>Salicaceae</taxon>
        <taxon>Saliceae</taxon>
        <taxon>Populus</taxon>
    </lineage>
</organism>
<gene>
    <name evidence="1" type="ORF">NC653_022119</name>
    <name evidence="2" type="ORF">NC653_022121</name>
</gene>
<keyword evidence="3" id="KW-1185">Reference proteome</keyword>
<comment type="caution">
    <text evidence="1">The sequence shown here is derived from an EMBL/GenBank/DDBJ whole genome shotgun (WGS) entry which is preliminary data.</text>
</comment>
<dbReference type="AlphaFoldDB" id="A0AAD6QFJ1"/>
<dbReference type="Proteomes" id="UP001164929">
    <property type="component" value="Chromosome 8"/>
</dbReference>
<reference evidence="1" key="1">
    <citation type="journal article" date="2023" name="Mol. Ecol. Resour.">
        <title>Chromosome-level genome assembly of a triploid poplar Populus alba 'Berolinensis'.</title>
        <authorList>
            <person name="Chen S."/>
            <person name="Yu Y."/>
            <person name="Wang X."/>
            <person name="Wang S."/>
            <person name="Zhang T."/>
            <person name="Zhou Y."/>
            <person name="He R."/>
            <person name="Meng N."/>
            <person name="Wang Y."/>
            <person name="Liu W."/>
            <person name="Liu Z."/>
            <person name="Liu J."/>
            <person name="Guo Q."/>
            <person name="Huang H."/>
            <person name="Sederoff R.R."/>
            <person name="Wang G."/>
            <person name="Qu G."/>
            <person name="Chen S."/>
        </authorList>
    </citation>
    <scope>NUCLEOTIDE SEQUENCE</scope>
    <source>
        <strain evidence="1">SC-2020</strain>
    </source>
</reference>
<dbReference type="EMBL" id="JAQIZT010000008">
    <property type="protein sequence ID" value="KAJ6989445.1"/>
    <property type="molecule type" value="Genomic_DNA"/>
</dbReference>
<dbReference type="EMBL" id="JAQIZT010000008">
    <property type="protein sequence ID" value="KAJ6989442.1"/>
    <property type="molecule type" value="Genomic_DNA"/>
</dbReference>
<protein>
    <submittedName>
        <fullName evidence="1">Uncharacterized protein</fullName>
    </submittedName>
</protein>
<evidence type="ECO:0000313" key="1">
    <source>
        <dbReference type="EMBL" id="KAJ6989442.1"/>
    </source>
</evidence>
<name>A0AAD6QFJ1_9ROSI</name>
<sequence>MHALFLIPKALDFFPLLLREIQFCAFLGPSRALHLCFEDKDSRERKNREGPIPTVHLELWPLPIECKVESSRFLFFFPSMNSV</sequence>
<proteinExistence type="predicted"/>